<dbReference type="PANTHER" id="PTHR11851">
    <property type="entry name" value="METALLOPROTEASE"/>
    <property type="match status" value="1"/>
</dbReference>
<dbReference type="GO" id="GO:0046872">
    <property type="term" value="F:metal ion binding"/>
    <property type="evidence" value="ECO:0007669"/>
    <property type="project" value="InterPro"/>
</dbReference>
<evidence type="ECO:0000313" key="4">
    <source>
        <dbReference type="Proteomes" id="UP001054857"/>
    </source>
</evidence>
<dbReference type="EMBL" id="BMAR01000008">
    <property type="protein sequence ID" value="GFR44856.1"/>
    <property type="molecule type" value="Genomic_DNA"/>
</dbReference>
<accession>A0AAD3HLD1</accession>
<dbReference type="SUPFAM" id="SSF63411">
    <property type="entry name" value="LuxS/MPP-like metallohydrolase"/>
    <property type="match status" value="1"/>
</dbReference>
<evidence type="ECO:0000256" key="1">
    <source>
        <dbReference type="ARBA" id="ARBA00007261"/>
    </source>
</evidence>
<proteinExistence type="inferred from homology"/>
<evidence type="ECO:0000259" key="2">
    <source>
        <dbReference type="Pfam" id="PF00675"/>
    </source>
</evidence>
<dbReference type="Pfam" id="PF00675">
    <property type="entry name" value="Peptidase_M16"/>
    <property type="match status" value="1"/>
</dbReference>
<dbReference type="Gene3D" id="3.30.830.10">
    <property type="entry name" value="Metalloenzyme, LuxS/M16 peptidase-like"/>
    <property type="match status" value="1"/>
</dbReference>
<dbReference type="GO" id="GO:0005739">
    <property type="term" value="C:mitochondrion"/>
    <property type="evidence" value="ECO:0007669"/>
    <property type="project" value="TreeGrafter"/>
</dbReference>
<protein>
    <recommendedName>
        <fullName evidence="2">Peptidase M16 N-terminal domain-containing protein</fullName>
    </recommendedName>
</protein>
<dbReference type="InterPro" id="IPR050361">
    <property type="entry name" value="MPP/UQCRC_Complex"/>
</dbReference>
<dbReference type="Proteomes" id="UP001054857">
    <property type="component" value="Unassembled WGS sequence"/>
</dbReference>
<gene>
    <name evidence="3" type="ORF">Agub_g6199</name>
</gene>
<comment type="caution">
    <text evidence="3">The sequence shown here is derived from an EMBL/GenBank/DDBJ whole genome shotgun (WGS) entry which is preliminary data.</text>
</comment>
<evidence type="ECO:0000313" key="3">
    <source>
        <dbReference type="EMBL" id="GFR44856.1"/>
    </source>
</evidence>
<dbReference type="PANTHER" id="PTHR11851:SF49">
    <property type="entry name" value="MITOCHONDRIAL-PROCESSING PEPTIDASE SUBUNIT ALPHA"/>
    <property type="match status" value="1"/>
</dbReference>
<feature type="non-terminal residue" evidence="3">
    <location>
        <position position="217"/>
    </location>
</feature>
<dbReference type="AlphaFoldDB" id="A0AAD3HLD1"/>
<comment type="similarity">
    <text evidence="1">Belongs to the peptidase M16 family.</text>
</comment>
<organism evidence="3 4">
    <name type="scientific">Astrephomene gubernaculifera</name>
    <dbReference type="NCBI Taxonomy" id="47775"/>
    <lineage>
        <taxon>Eukaryota</taxon>
        <taxon>Viridiplantae</taxon>
        <taxon>Chlorophyta</taxon>
        <taxon>core chlorophytes</taxon>
        <taxon>Chlorophyceae</taxon>
        <taxon>CS clade</taxon>
        <taxon>Chlamydomonadales</taxon>
        <taxon>Astrephomenaceae</taxon>
        <taxon>Astrephomene</taxon>
    </lineage>
</organism>
<feature type="domain" description="Peptidase M16 N-terminal" evidence="2">
    <location>
        <begin position="86"/>
        <end position="216"/>
    </location>
</feature>
<reference evidence="3 4" key="1">
    <citation type="journal article" date="2021" name="Sci. Rep.">
        <title>Genome sequencing of the multicellular alga Astrephomene provides insights into convergent evolution of germ-soma differentiation.</title>
        <authorList>
            <person name="Yamashita S."/>
            <person name="Yamamoto K."/>
            <person name="Matsuzaki R."/>
            <person name="Suzuki S."/>
            <person name="Yamaguchi H."/>
            <person name="Hirooka S."/>
            <person name="Minakuchi Y."/>
            <person name="Miyagishima S."/>
            <person name="Kawachi M."/>
            <person name="Toyoda A."/>
            <person name="Nozaki H."/>
        </authorList>
    </citation>
    <scope>NUCLEOTIDE SEQUENCE [LARGE SCALE GENOMIC DNA]</scope>
    <source>
        <strain evidence="3 4">NIES-4017</strain>
    </source>
</reference>
<dbReference type="InterPro" id="IPR011765">
    <property type="entry name" value="Pept_M16_N"/>
</dbReference>
<keyword evidence="4" id="KW-1185">Reference proteome</keyword>
<name>A0AAD3HLD1_9CHLO</name>
<dbReference type="InterPro" id="IPR011249">
    <property type="entry name" value="Metalloenz_LuxS/M16"/>
</dbReference>
<sequence length="217" mass="22670">MFGSGSTQLAPALVRCIATSSCAASAAPALAPAKSGNLLSSLFGIGCSRVDVPLSERLPSVAEPPRSSVPATKPALKTSSLSSGIKVATIDSVSPVSSLCLFVEGGSSAETASTTGASKVLEIAAFKATANRSTFRLTRELEKIGATAYCRAGRDNIAFGVNAVRLNQREALEVLADAVVNARYTYWEVRDTLETLKEQLAAELKNPLTSVNEVLHR</sequence>